<dbReference type="NCBIfam" id="TIGR01509">
    <property type="entry name" value="HAD-SF-IA-v3"/>
    <property type="match status" value="1"/>
</dbReference>
<keyword evidence="4" id="KW-0460">Magnesium</keyword>
<dbReference type="InterPro" id="IPR006439">
    <property type="entry name" value="HAD-SF_hydro_IA"/>
</dbReference>
<reference evidence="5 6" key="1">
    <citation type="submission" date="2016-10" db="EMBL/GenBank/DDBJ databases">
        <authorList>
            <person name="de Groot N.N."/>
        </authorList>
    </citation>
    <scope>NUCLEOTIDE SEQUENCE [LARGE SCALE GENOMIC DNA]</scope>
    <source>
        <strain evidence="5 6">DSM 28129</strain>
    </source>
</reference>
<dbReference type="SFLD" id="SFLDS00003">
    <property type="entry name" value="Haloacid_Dehalogenase"/>
    <property type="match status" value="1"/>
</dbReference>
<dbReference type="SUPFAM" id="SSF56784">
    <property type="entry name" value="HAD-like"/>
    <property type="match status" value="1"/>
</dbReference>
<evidence type="ECO:0000256" key="4">
    <source>
        <dbReference type="ARBA" id="ARBA00022842"/>
    </source>
</evidence>
<name>A0A1G7P1N2_9BACL</name>
<dbReference type="InterPro" id="IPR036412">
    <property type="entry name" value="HAD-like_sf"/>
</dbReference>
<dbReference type="RefSeq" id="WP_091232022.1">
    <property type="nucleotide sequence ID" value="NZ_FNBG01000017.1"/>
</dbReference>
<dbReference type="NCBIfam" id="TIGR01549">
    <property type="entry name" value="HAD-SF-IA-v1"/>
    <property type="match status" value="1"/>
</dbReference>
<sequence length="239" mass="27936">MIKGILFDLDGTLLDRDKSLVAFIENQYDRIPAFQCIQKNRFVQRFIELDQKGYVWKDKVYQQLIQELNIDLNWEELLRDYVESFHNHCIGFPGLIEMLDDLKGMELKLGIISNGYGRFQMNNIKGLNIDHYFDAILISEIEGLRKPDIKIFQRAIGRLGIEPQESIFVGDHPVNDVEASVNAGMKGVWKEDSFFDRPSSDHLTIRDLRDIKKMISRDCQRYLKKTMWQCTLVDPCIDV</sequence>
<proteinExistence type="predicted"/>
<gene>
    <name evidence="5" type="ORF">SAMN04488542_11776</name>
</gene>
<organism evidence="5 6">
    <name type="scientific">Fontibacillus panacisegetis</name>
    <dbReference type="NCBI Taxonomy" id="670482"/>
    <lineage>
        <taxon>Bacteria</taxon>
        <taxon>Bacillati</taxon>
        <taxon>Bacillota</taxon>
        <taxon>Bacilli</taxon>
        <taxon>Bacillales</taxon>
        <taxon>Paenibacillaceae</taxon>
        <taxon>Fontibacillus</taxon>
    </lineage>
</organism>
<dbReference type="Gene3D" id="1.10.150.520">
    <property type="match status" value="1"/>
</dbReference>
<dbReference type="EMBL" id="FNBG01000017">
    <property type="protein sequence ID" value="SDF80007.1"/>
    <property type="molecule type" value="Genomic_DNA"/>
</dbReference>
<dbReference type="PANTHER" id="PTHR46470">
    <property type="entry name" value="N-ACYLNEURAMINATE-9-PHOSPHATASE"/>
    <property type="match status" value="1"/>
</dbReference>
<dbReference type="OrthoDB" id="9809962at2"/>
<evidence type="ECO:0000256" key="3">
    <source>
        <dbReference type="ARBA" id="ARBA00022801"/>
    </source>
</evidence>
<keyword evidence="2" id="KW-0479">Metal-binding</keyword>
<dbReference type="AlphaFoldDB" id="A0A1G7P1N2"/>
<dbReference type="STRING" id="670482.SAMN04488542_11776"/>
<dbReference type="Pfam" id="PF13419">
    <property type="entry name" value="HAD_2"/>
    <property type="match status" value="1"/>
</dbReference>
<dbReference type="SFLD" id="SFLDG01129">
    <property type="entry name" value="C1.5:_HAD__Beta-PGM__Phosphata"/>
    <property type="match status" value="1"/>
</dbReference>
<dbReference type="GO" id="GO:0016791">
    <property type="term" value="F:phosphatase activity"/>
    <property type="evidence" value="ECO:0007669"/>
    <property type="project" value="TreeGrafter"/>
</dbReference>
<comment type="cofactor">
    <cofactor evidence="1">
        <name>Mg(2+)</name>
        <dbReference type="ChEBI" id="CHEBI:18420"/>
    </cofactor>
</comment>
<dbReference type="InterPro" id="IPR041492">
    <property type="entry name" value="HAD_2"/>
</dbReference>
<dbReference type="PRINTS" id="PR00413">
    <property type="entry name" value="HADHALOGNASE"/>
</dbReference>
<dbReference type="InterPro" id="IPR051400">
    <property type="entry name" value="HAD-like_hydrolase"/>
</dbReference>
<evidence type="ECO:0000313" key="6">
    <source>
        <dbReference type="Proteomes" id="UP000198972"/>
    </source>
</evidence>
<dbReference type="GO" id="GO:0044281">
    <property type="term" value="P:small molecule metabolic process"/>
    <property type="evidence" value="ECO:0007669"/>
    <property type="project" value="UniProtKB-ARBA"/>
</dbReference>
<keyword evidence="6" id="KW-1185">Reference proteome</keyword>
<dbReference type="GO" id="GO:0046872">
    <property type="term" value="F:metal ion binding"/>
    <property type="evidence" value="ECO:0007669"/>
    <property type="project" value="UniProtKB-KW"/>
</dbReference>
<accession>A0A1G7P1N2</accession>
<dbReference type="InterPro" id="IPR023214">
    <property type="entry name" value="HAD_sf"/>
</dbReference>
<evidence type="ECO:0000313" key="5">
    <source>
        <dbReference type="EMBL" id="SDF80007.1"/>
    </source>
</evidence>
<dbReference type="Gene3D" id="3.40.50.1000">
    <property type="entry name" value="HAD superfamily/HAD-like"/>
    <property type="match status" value="1"/>
</dbReference>
<protein>
    <submittedName>
        <fullName evidence="5">Putative hydrolase of the HAD superfamily</fullName>
    </submittedName>
</protein>
<dbReference type="Proteomes" id="UP000198972">
    <property type="component" value="Unassembled WGS sequence"/>
</dbReference>
<evidence type="ECO:0000256" key="2">
    <source>
        <dbReference type="ARBA" id="ARBA00022723"/>
    </source>
</evidence>
<keyword evidence="3 5" id="KW-0378">Hydrolase</keyword>
<dbReference type="PANTHER" id="PTHR46470:SF2">
    <property type="entry name" value="GLYCERALDEHYDE 3-PHOSPHATE PHOSPHATASE"/>
    <property type="match status" value="1"/>
</dbReference>
<evidence type="ECO:0000256" key="1">
    <source>
        <dbReference type="ARBA" id="ARBA00001946"/>
    </source>
</evidence>